<evidence type="ECO:0000256" key="2">
    <source>
        <dbReference type="PIRSR" id="PIRSR018249-2"/>
    </source>
</evidence>
<dbReference type="STRING" id="295108.HT99x_01418"/>
<dbReference type="EMBL" id="LKAJ02000001">
    <property type="protein sequence ID" value="MCS5711593.1"/>
    <property type="molecule type" value="Genomic_DNA"/>
</dbReference>
<feature type="domain" description="23S rRNA (guanine(745)-N(1))-methyltransferase N-terminal" evidence="4">
    <location>
        <begin position="9"/>
        <end position="50"/>
    </location>
</feature>
<dbReference type="SUPFAM" id="SSF53335">
    <property type="entry name" value="S-adenosyl-L-methionine-dependent methyltransferases"/>
    <property type="match status" value="1"/>
</dbReference>
<organism evidence="5">
    <name type="scientific">Candidatus Berkiella aquae</name>
    <dbReference type="NCBI Taxonomy" id="295108"/>
    <lineage>
        <taxon>Bacteria</taxon>
        <taxon>Pseudomonadati</taxon>
        <taxon>Pseudomonadota</taxon>
        <taxon>Gammaproteobacteria</taxon>
        <taxon>Candidatus Berkiellales</taxon>
        <taxon>Candidatus Berkiellaceae</taxon>
        <taxon>Candidatus Berkiella</taxon>
    </lineage>
</organism>
<dbReference type="EMBL" id="LKAJ01000004">
    <property type="protein sequence ID" value="KRG21665.1"/>
    <property type="molecule type" value="Genomic_DNA"/>
</dbReference>
<evidence type="ECO:0000313" key="6">
    <source>
        <dbReference type="EMBL" id="MCS5711593.1"/>
    </source>
</evidence>
<keyword evidence="2" id="KW-0949">S-adenosyl-L-methionine</keyword>
<feature type="binding site" evidence="2">
    <location>
        <position position="72"/>
    </location>
    <ligand>
        <name>S-adenosyl-L-methionine</name>
        <dbReference type="ChEBI" id="CHEBI:59789"/>
    </ligand>
</feature>
<reference evidence="6" key="3">
    <citation type="submission" date="2021-06" db="EMBL/GenBank/DDBJ databases">
        <title>Genomic Description and Analysis of Intracellular Bacteria, Candidatus Berkiella cookevillensis and Candidatus Berkiella aquae.</title>
        <authorList>
            <person name="Kidane D.T."/>
            <person name="Mehari Y.T."/>
            <person name="Rice F.C."/>
            <person name="Arivett B.A."/>
            <person name="Farone A.L."/>
            <person name="Berk S.G."/>
            <person name="Farone M.B."/>
        </authorList>
    </citation>
    <scope>NUCLEOTIDE SEQUENCE</scope>
    <source>
        <strain evidence="6">HT99</strain>
    </source>
</reference>
<dbReference type="EC" id="2.1.1.187" evidence="5"/>
<evidence type="ECO:0000313" key="7">
    <source>
        <dbReference type="Proteomes" id="UP000051497"/>
    </source>
</evidence>
<name>A0A0Q9YY92_9GAMM</name>
<gene>
    <name evidence="5" type="primary">rlmA</name>
    <name evidence="6" type="ORF">HT99x_009100</name>
    <name evidence="5" type="ORF">HT99x_01418</name>
</gene>
<dbReference type="PANTHER" id="PTHR43460">
    <property type="entry name" value="METHYLTRANSFERASE"/>
    <property type="match status" value="1"/>
</dbReference>
<evidence type="ECO:0000256" key="1">
    <source>
        <dbReference type="PIRSR" id="PIRSR018249-1"/>
    </source>
</evidence>
<feature type="binding site" evidence="2">
    <location>
        <position position="195"/>
    </location>
    <ligand>
        <name>S-adenosyl-L-methionine</name>
        <dbReference type="ChEBI" id="CHEBI:59789"/>
    </ligand>
</feature>
<dbReference type="OrthoDB" id="9804312at2"/>
<dbReference type="Proteomes" id="UP000051497">
    <property type="component" value="Unassembled WGS sequence"/>
</dbReference>
<evidence type="ECO:0000259" key="3">
    <source>
        <dbReference type="Pfam" id="PF13649"/>
    </source>
</evidence>
<keyword evidence="5" id="KW-0489">Methyltransferase</keyword>
<feature type="binding site" evidence="1">
    <location>
        <position position="26"/>
    </location>
    <ligand>
        <name>Zn(2+)</name>
        <dbReference type="ChEBI" id="CHEBI:29105"/>
    </ligand>
</feature>
<dbReference type="InterPro" id="IPR048647">
    <property type="entry name" value="RlmA_N"/>
</dbReference>
<dbReference type="InterPro" id="IPR016718">
    <property type="entry name" value="rRNA_m1G-MeTrfase_A_prd"/>
</dbReference>
<feature type="binding site" evidence="1">
    <location>
        <position position="30"/>
    </location>
    <ligand>
        <name>Zn(2+)</name>
        <dbReference type="ChEBI" id="CHEBI:29105"/>
    </ligand>
</feature>
<dbReference type="GO" id="GO:0052911">
    <property type="term" value="F:23S rRNA (guanine(745)-N(1))-methyltransferase activity"/>
    <property type="evidence" value="ECO:0007669"/>
    <property type="project" value="UniProtKB-EC"/>
</dbReference>
<dbReference type="Pfam" id="PF21302">
    <property type="entry name" value="Zn_ribbon_RlmA"/>
    <property type="match status" value="1"/>
</dbReference>
<dbReference type="Gene3D" id="3.40.50.150">
    <property type="entry name" value="Vaccinia Virus protein VP39"/>
    <property type="match status" value="1"/>
</dbReference>
<reference evidence="5" key="1">
    <citation type="submission" date="2015-09" db="EMBL/GenBank/DDBJ databases">
        <title>Draft Genome Sequences of Two Novel Amoeba-resistant Intranuclear Bacteria, Candidatus Berkiella cookevillensis and Candidatus Berkiella aquae.</title>
        <authorList>
            <person name="Mehari Y.T."/>
            <person name="Arivett B.A."/>
            <person name="Farone A.L."/>
            <person name="Gunderson J.H."/>
            <person name="Farone M.B."/>
        </authorList>
    </citation>
    <scope>NUCLEOTIDE SEQUENCE [LARGE SCALE GENOMIC DNA]</scope>
    <source>
        <strain evidence="5">HT99</strain>
    </source>
</reference>
<evidence type="ECO:0000259" key="4">
    <source>
        <dbReference type="Pfam" id="PF21302"/>
    </source>
</evidence>
<feature type="binding site" evidence="1">
    <location>
        <position position="13"/>
    </location>
    <ligand>
        <name>Zn(2+)</name>
        <dbReference type="ChEBI" id="CHEBI:29105"/>
    </ligand>
</feature>
<dbReference type="AlphaFoldDB" id="A0A0Q9YY92"/>
<dbReference type="PIRSF" id="PIRSF018249">
    <property type="entry name" value="MyrA_prd"/>
    <property type="match status" value="1"/>
</dbReference>
<feature type="domain" description="Methyltransferase" evidence="3">
    <location>
        <begin position="97"/>
        <end position="178"/>
    </location>
</feature>
<keyword evidence="1" id="KW-0862">Zinc</keyword>
<dbReference type="RefSeq" id="WP_075066040.1">
    <property type="nucleotide sequence ID" value="NZ_LKAJ02000001.1"/>
</dbReference>
<feature type="binding site" evidence="1">
    <location>
        <position position="10"/>
    </location>
    <ligand>
        <name>Zn(2+)</name>
        <dbReference type="ChEBI" id="CHEBI:29105"/>
    </ligand>
</feature>
<dbReference type="CDD" id="cd02440">
    <property type="entry name" value="AdoMet_MTases"/>
    <property type="match status" value="1"/>
</dbReference>
<keyword evidence="5" id="KW-0808">Transferase</keyword>
<proteinExistence type="predicted"/>
<accession>A0A0Q9YY92</accession>
<sequence>MSVENNVLICPVCASPLKQSEKTYYCANNHSFDKAKQGYVNLLLSNQKKTQQPGDNKEMVKSRIDFLKKDYYSPIVTALNEAIQQKLNELQRPNPNIVDLGCGVGYYLSHLRQALLSSFPDAYYWGTDISKEAIHCANQHDKAISWIVSSNKNLPFATESIDIALSVFSPLYHDEVKRILSPNGLLFAVTPAKNHLMELREYLFDELKEIDEDKLLLKTDGFFEFSESVPIQATMTLESKEEIENLLKMTPFYWRSSAFKKDMLLSLDKLKVSIDVMLWVFKP</sequence>
<evidence type="ECO:0000313" key="5">
    <source>
        <dbReference type="EMBL" id="KRG21665.1"/>
    </source>
</evidence>
<keyword evidence="7" id="KW-1185">Reference proteome</keyword>
<keyword evidence="1" id="KW-0479">Metal-binding</keyword>
<comment type="caution">
    <text evidence="5">The sequence shown here is derived from an EMBL/GenBank/DDBJ whole genome shotgun (WGS) entry which is preliminary data.</text>
</comment>
<dbReference type="InterPro" id="IPR052939">
    <property type="entry name" value="23S_rRNA_MeTrnsfrase_RlmA"/>
</dbReference>
<dbReference type="Pfam" id="PF13649">
    <property type="entry name" value="Methyltransf_25"/>
    <property type="match status" value="1"/>
</dbReference>
<dbReference type="InterPro" id="IPR041698">
    <property type="entry name" value="Methyltransf_25"/>
</dbReference>
<reference evidence="6" key="2">
    <citation type="journal article" date="2016" name="Genome Announc.">
        <title>Draft Genome Sequences of Two Novel Amoeba-Resistant Intranuclear Bacteria, 'Candidatus Berkiella cookevillensis' and 'Candidatus Berkiella aquae'.</title>
        <authorList>
            <person name="Mehari Y.T."/>
            <person name="Arivett B.A."/>
            <person name="Farone A.L."/>
            <person name="Gunderson J.H."/>
            <person name="Farone M.B."/>
        </authorList>
    </citation>
    <scope>NUCLEOTIDE SEQUENCE</scope>
    <source>
        <strain evidence="6">HT99</strain>
    </source>
</reference>
<protein>
    <submittedName>
        <fullName evidence="5">23S rRNA (Guanine(745)-N(1))-methyltransferase</fullName>
        <ecNumber evidence="5">2.1.1.187</ecNumber>
    </submittedName>
    <submittedName>
        <fullName evidence="6">Methyltransferase domain-containing protein</fullName>
    </submittedName>
</protein>
<dbReference type="InterPro" id="IPR029063">
    <property type="entry name" value="SAM-dependent_MTases_sf"/>
</dbReference>
<dbReference type="GO" id="GO:0046872">
    <property type="term" value="F:metal ion binding"/>
    <property type="evidence" value="ECO:0007669"/>
    <property type="project" value="UniProtKB-KW"/>
</dbReference>
<dbReference type="PANTHER" id="PTHR43460:SF1">
    <property type="entry name" value="METHYLTRANSFERASE TYPE 11 DOMAIN-CONTAINING PROTEIN"/>
    <property type="match status" value="1"/>
</dbReference>